<evidence type="ECO:0000256" key="6">
    <source>
        <dbReference type="SAM" id="Phobius"/>
    </source>
</evidence>
<sequence>MMSTRPNASIHASQVVAALAIGTIAVLMVGLQPIVLGELVDARRVSLEGVGLVAMAEIIMLGLGVVLGDALLPIARLRAVTLVAALAAAGLDLLTLQAQGDAALTAVRAAAGLAEGVLIWVATGVVVRTASPARVGGIFFVLQTLAQALLGAVLANAVIPRWGWAGSFVALGLLALLACALAFAQPARLAPLPPPSATGFRWSARTLQPLAVVFLQLAALGSFWAYLEPLGKAAGFDARGAQTLVAASLAMQVIGGIVATLAVRRLPVVPALLGCSVALAGVTGFIHQLPAGSLQGFAVACALFGFVWLFMLPFHIGLALRADPSGRLAGLVPAAQLLGSACGPLTASFIVQGENAGAVPLLSAGFAGAAALLALALARKAARPSPGAPGRAHSARPH</sequence>
<dbReference type="Gene3D" id="1.20.1250.20">
    <property type="entry name" value="MFS general substrate transporter like domains"/>
    <property type="match status" value="1"/>
</dbReference>
<dbReference type="InterPro" id="IPR050189">
    <property type="entry name" value="MFS_Efflux_Transporters"/>
</dbReference>
<dbReference type="PANTHER" id="PTHR43124">
    <property type="entry name" value="PURINE EFFLUX PUMP PBUE"/>
    <property type="match status" value="1"/>
</dbReference>
<gene>
    <name evidence="7" type="ORF">SAMN04489711_11411</name>
</gene>
<feature type="transmembrane region" description="Helical" evidence="6">
    <location>
        <begin position="206"/>
        <end position="227"/>
    </location>
</feature>
<accession>A0A1I2G9I5</accession>
<dbReference type="Pfam" id="PF07690">
    <property type="entry name" value="MFS_1"/>
    <property type="match status" value="1"/>
</dbReference>
<dbReference type="PANTHER" id="PTHR43124:SF10">
    <property type="entry name" value="PURINE EFFLUX PUMP PBUE"/>
    <property type="match status" value="1"/>
</dbReference>
<feature type="transmembrane region" description="Helical" evidence="6">
    <location>
        <begin position="79"/>
        <end position="100"/>
    </location>
</feature>
<reference evidence="8" key="1">
    <citation type="submission" date="2016-10" db="EMBL/GenBank/DDBJ databases">
        <authorList>
            <person name="Varghese N."/>
            <person name="Submissions S."/>
        </authorList>
    </citation>
    <scope>NUCLEOTIDE SEQUENCE [LARGE SCALE GENOMIC DNA]</scope>
    <source>
        <strain evidence="8">DSM 27981</strain>
    </source>
</reference>
<feature type="transmembrane region" description="Helical" evidence="6">
    <location>
        <begin position="268"/>
        <end position="288"/>
    </location>
</feature>
<protein>
    <submittedName>
        <fullName evidence="7">Predicted arabinose efflux permease, MFS family</fullName>
    </submittedName>
</protein>
<keyword evidence="4 6" id="KW-1133">Transmembrane helix</keyword>
<dbReference type="STRING" id="1177982.SAMN04489711_11411"/>
<keyword evidence="5 6" id="KW-0472">Membrane</keyword>
<feature type="transmembrane region" description="Helical" evidence="6">
    <location>
        <begin position="51"/>
        <end position="72"/>
    </location>
</feature>
<feature type="transmembrane region" description="Helical" evidence="6">
    <location>
        <begin position="294"/>
        <end position="316"/>
    </location>
</feature>
<dbReference type="SUPFAM" id="SSF103473">
    <property type="entry name" value="MFS general substrate transporter"/>
    <property type="match status" value="1"/>
</dbReference>
<evidence type="ECO:0000256" key="4">
    <source>
        <dbReference type="ARBA" id="ARBA00022989"/>
    </source>
</evidence>
<feature type="transmembrane region" description="Helical" evidence="6">
    <location>
        <begin position="239"/>
        <end position="261"/>
    </location>
</feature>
<dbReference type="InterPro" id="IPR036259">
    <property type="entry name" value="MFS_trans_sf"/>
</dbReference>
<dbReference type="EMBL" id="FONX01000014">
    <property type="protein sequence ID" value="SFF14172.1"/>
    <property type="molecule type" value="Genomic_DNA"/>
</dbReference>
<organism evidence="7 8">
    <name type="scientific">Paracidovorax wautersii</name>
    <dbReference type="NCBI Taxonomy" id="1177982"/>
    <lineage>
        <taxon>Bacteria</taxon>
        <taxon>Pseudomonadati</taxon>
        <taxon>Pseudomonadota</taxon>
        <taxon>Betaproteobacteria</taxon>
        <taxon>Burkholderiales</taxon>
        <taxon>Comamonadaceae</taxon>
        <taxon>Paracidovorax</taxon>
    </lineage>
</organism>
<name>A0A1I2G9I5_9BURK</name>
<evidence type="ECO:0000256" key="3">
    <source>
        <dbReference type="ARBA" id="ARBA00022692"/>
    </source>
</evidence>
<feature type="transmembrane region" description="Helical" evidence="6">
    <location>
        <begin position="357"/>
        <end position="378"/>
    </location>
</feature>
<keyword evidence="3 6" id="KW-0812">Transmembrane</keyword>
<dbReference type="InterPro" id="IPR011701">
    <property type="entry name" value="MFS"/>
</dbReference>
<evidence type="ECO:0000313" key="8">
    <source>
        <dbReference type="Proteomes" id="UP000199119"/>
    </source>
</evidence>
<dbReference type="Proteomes" id="UP000199119">
    <property type="component" value="Unassembled WGS sequence"/>
</dbReference>
<feature type="transmembrane region" description="Helical" evidence="6">
    <location>
        <begin position="106"/>
        <end position="127"/>
    </location>
</feature>
<feature type="transmembrane region" description="Helical" evidence="6">
    <location>
        <begin position="139"/>
        <end position="159"/>
    </location>
</feature>
<dbReference type="AlphaFoldDB" id="A0A1I2G9I5"/>
<dbReference type="GO" id="GO:0005886">
    <property type="term" value="C:plasma membrane"/>
    <property type="evidence" value="ECO:0007669"/>
    <property type="project" value="UniProtKB-SubCell"/>
</dbReference>
<feature type="transmembrane region" description="Helical" evidence="6">
    <location>
        <begin position="12"/>
        <end position="31"/>
    </location>
</feature>
<keyword evidence="2" id="KW-1003">Cell membrane</keyword>
<feature type="transmembrane region" description="Helical" evidence="6">
    <location>
        <begin position="328"/>
        <end position="351"/>
    </location>
</feature>
<comment type="subcellular location">
    <subcellularLocation>
        <location evidence="1">Cell membrane</location>
        <topology evidence="1">Multi-pass membrane protein</topology>
    </subcellularLocation>
</comment>
<evidence type="ECO:0000256" key="5">
    <source>
        <dbReference type="ARBA" id="ARBA00023136"/>
    </source>
</evidence>
<feature type="transmembrane region" description="Helical" evidence="6">
    <location>
        <begin position="165"/>
        <end position="185"/>
    </location>
</feature>
<dbReference type="GO" id="GO:0022857">
    <property type="term" value="F:transmembrane transporter activity"/>
    <property type="evidence" value="ECO:0007669"/>
    <property type="project" value="InterPro"/>
</dbReference>
<evidence type="ECO:0000256" key="1">
    <source>
        <dbReference type="ARBA" id="ARBA00004651"/>
    </source>
</evidence>
<proteinExistence type="predicted"/>
<evidence type="ECO:0000256" key="2">
    <source>
        <dbReference type="ARBA" id="ARBA00022475"/>
    </source>
</evidence>
<evidence type="ECO:0000313" key="7">
    <source>
        <dbReference type="EMBL" id="SFF14172.1"/>
    </source>
</evidence>
<keyword evidence="8" id="KW-1185">Reference proteome</keyword>